<comment type="function">
    <text evidence="1">Mediates coordination of peptidoglycan synthesis and outer membrane constriction during cell division.</text>
</comment>
<proteinExistence type="inferred from homology"/>
<dbReference type="KEGG" id="rsb:RS694_09655"/>
<comment type="similarity">
    <text evidence="1">Belongs to the CpoB family.</text>
</comment>
<dbReference type="InterPro" id="IPR011990">
    <property type="entry name" value="TPR-like_helical_dom_sf"/>
</dbReference>
<keyword evidence="1" id="KW-0732">Signal</keyword>
<dbReference type="RefSeq" id="WP_029707509.1">
    <property type="nucleotide sequence ID" value="NZ_CP019239.1"/>
</dbReference>
<dbReference type="Pfam" id="PF14559">
    <property type="entry name" value="TPR_19"/>
    <property type="match status" value="1"/>
</dbReference>
<feature type="chain" id="PRO_5010390110" description="Cell division coordinator CpoB" evidence="1">
    <location>
        <begin position="28"/>
        <end position="259"/>
    </location>
</feature>
<dbReference type="eggNOG" id="COG1729">
    <property type="taxonomic scope" value="Bacteria"/>
</dbReference>
<reference evidence="3 4" key="1">
    <citation type="submission" date="2017-01" db="EMBL/GenBank/DDBJ databases">
        <authorList>
            <person name="Mah S.A."/>
            <person name="Swanson W.J."/>
            <person name="Moy G.W."/>
            <person name="Vacquier V.D."/>
        </authorList>
    </citation>
    <scope>NUCLEOTIDE SEQUENCE [LARGE SCALE GENOMIC DNA]</scope>
    <source>
        <strain evidence="3 4">DSM 22694</strain>
    </source>
</reference>
<dbReference type="EMBL" id="CP019239">
    <property type="protein sequence ID" value="APW42768.1"/>
    <property type="molecule type" value="Genomic_DNA"/>
</dbReference>
<keyword evidence="1" id="KW-0175">Coiled coil</keyword>
<dbReference type="GO" id="GO:0030288">
    <property type="term" value="C:outer membrane-bounded periplasmic space"/>
    <property type="evidence" value="ECO:0007669"/>
    <property type="project" value="UniProtKB-UniRule"/>
</dbReference>
<protein>
    <recommendedName>
        <fullName evidence="1">Cell division coordinator CpoB</fullName>
    </recommendedName>
</protein>
<keyword evidence="1" id="KW-0574">Periplasm</keyword>
<evidence type="ECO:0000313" key="4">
    <source>
        <dbReference type="Proteomes" id="UP000186110"/>
    </source>
</evidence>
<evidence type="ECO:0000259" key="2">
    <source>
        <dbReference type="Pfam" id="PF16331"/>
    </source>
</evidence>
<keyword evidence="4" id="KW-1185">Reference proteome</keyword>
<sequence precursor="true">MKSFSVAQVLRCIPLALALAGAVQAHAGLFDDEEARRAILELRQKDLDGEQKLTEEIRRSTEEAAQLRRSLIDLQNQLETLRAELAKLRGQDEQLGRDVAEMQRRQKDGSQSLEDRLRKLEPSRETLDGREFLAEPGEKRDFESAFAIFRKGEFATAQTAFVDFLNRYPQTGYRPSALFWLGNAQYATKDYKDALANFRALVASSAGHVRVPEAVLAIANCQLELKDNRGARKTLEDLVANYPGSEAAAAGKERLARLK</sequence>
<dbReference type="STRING" id="1484693.RS694_09655"/>
<dbReference type="Proteomes" id="UP000186110">
    <property type="component" value="Chromosome"/>
</dbReference>
<accession>A0A1P8K9T8</accession>
<feature type="coiled-coil region" evidence="1">
    <location>
        <begin position="50"/>
        <end position="105"/>
    </location>
</feature>
<keyword evidence="1" id="KW-0132">Cell division</keyword>
<evidence type="ECO:0000256" key="1">
    <source>
        <dbReference type="HAMAP-Rule" id="MF_02066"/>
    </source>
</evidence>
<dbReference type="InterPro" id="IPR032519">
    <property type="entry name" value="YbgF_tri"/>
</dbReference>
<dbReference type="InterPro" id="IPR034706">
    <property type="entry name" value="CpoB"/>
</dbReference>
<organism evidence="3 4">
    <name type="scientific">Rhodoferax saidenbachensis</name>
    <dbReference type="NCBI Taxonomy" id="1484693"/>
    <lineage>
        <taxon>Bacteria</taxon>
        <taxon>Pseudomonadati</taxon>
        <taxon>Pseudomonadota</taxon>
        <taxon>Betaproteobacteria</taxon>
        <taxon>Burkholderiales</taxon>
        <taxon>Comamonadaceae</taxon>
        <taxon>Rhodoferax</taxon>
    </lineage>
</organism>
<keyword evidence="1" id="KW-0131">Cell cycle</keyword>
<dbReference type="NCBIfam" id="TIGR02795">
    <property type="entry name" value="tol_pal_ybgF"/>
    <property type="match status" value="1"/>
</dbReference>
<evidence type="ECO:0000313" key="3">
    <source>
        <dbReference type="EMBL" id="APW42768.1"/>
    </source>
</evidence>
<dbReference type="GO" id="GO:0043093">
    <property type="term" value="P:FtsZ-dependent cytokinesis"/>
    <property type="evidence" value="ECO:0007669"/>
    <property type="project" value="UniProtKB-UniRule"/>
</dbReference>
<dbReference type="GO" id="GO:0070206">
    <property type="term" value="P:protein trimerization"/>
    <property type="evidence" value="ECO:0007669"/>
    <property type="project" value="InterPro"/>
</dbReference>
<dbReference type="AlphaFoldDB" id="A0A1P8K9T8"/>
<name>A0A1P8K9T8_9BURK</name>
<feature type="signal peptide" evidence="1">
    <location>
        <begin position="1"/>
        <end position="27"/>
    </location>
</feature>
<feature type="domain" description="YbgF trimerisation" evidence="2">
    <location>
        <begin position="62"/>
        <end position="125"/>
    </location>
</feature>
<comment type="subcellular location">
    <subcellularLocation>
        <location evidence="1">Periplasm</location>
    </subcellularLocation>
</comment>
<dbReference type="Pfam" id="PF16331">
    <property type="entry name" value="TolA_bind_tri"/>
    <property type="match status" value="1"/>
</dbReference>
<dbReference type="SUPFAM" id="SSF48452">
    <property type="entry name" value="TPR-like"/>
    <property type="match status" value="1"/>
</dbReference>
<dbReference type="InterPro" id="IPR014162">
    <property type="entry name" value="CpoB_C"/>
</dbReference>
<dbReference type="Gene3D" id="1.20.5.110">
    <property type="match status" value="1"/>
</dbReference>
<dbReference type="HAMAP" id="MF_02066">
    <property type="entry name" value="CpoB"/>
    <property type="match status" value="1"/>
</dbReference>
<gene>
    <name evidence="1" type="primary">cpoB</name>
    <name evidence="3" type="ORF">RS694_09655</name>
</gene>
<dbReference type="Gene3D" id="1.25.40.10">
    <property type="entry name" value="Tetratricopeptide repeat domain"/>
    <property type="match status" value="1"/>
</dbReference>